<dbReference type="InterPro" id="IPR003538">
    <property type="entry name" value="TonB"/>
</dbReference>
<evidence type="ECO:0000256" key="6">
    <source>
        <dbReference type="ARBA" id="ARBA00022692"/>
    </source>
</evidence>
<dbReference type="PANTHER" id="PTHR33446">
    <property type="entry name" value="PROTEIN TONB-RELATED"/>
    <property type="match status" value="1"/>
</dbReference>
<comment type="similarity">
    <text evidence="2">Belongs to the TonB family.</text>
</comment>
<dbReference type="AlphaFoldDB" id="F0SEK9"/>
<dbReference type="GO" id="GO:0098797">
    <property type="term" value="C:plasma membrane protein complex"/>
    <property type="evidence" value="ECO:0007669"/>
    <property type="project" value="TreeGrafter"/>
</dbReference>
<feature type="transmembrane region" description="Helical" evidence="10">
    <location>
        <begin position="37"/>
        <end position="60"/>
    </location>
</feature>
<gene>
    <name evidence="12" type="ordered locus">Pedsa_1332</name>
</gene>
<name>F0SEK9_PSESL</name>
<feature type="domain" description="TonB C-terminal" evidence="11">
    <location>
        <begin position="196"/>
        <end position="287"/>
    </location>
</feature>
<evidence type="ECO:0000313" key="12">
    <source>
        <dbReference type="EMBL" id="ADY51899.1"/>
    </source>
</evidence>
<dbReference type="Pfam" id="PF03544">
    <property type="entry name" value="TonB_C"/>
    <property type="match status" value="1"/>
</dbReference>
<evidence type="ECO:0000256" key="4">
    <source>
        <dbReference type="ARBA" id="ARBA00022475"/>
    </source>
</evidence>
<dbReference type="Gene3D" id="3.30.1150.10">
    <property type="match status" value="1"/>
</dbReference>
<comment type="subcellular location">
    <subcellularLocation>
        <location evidence="1">Cell inner membrane</location>
        <topology evidence="1">Single-pass membrane protein</topology>
        <orientation evidence="1">Periplasmic side</orientation>
    </subcellularLocation>
</comment>
<dbReference type="RefSeq" id="WP_013632398.1">
    <property type="nucleotide sequence ID" value="NC_015177.1"/>
</dbReference>
<reference evidence="12 13" key="1">
    <citation type="journal article" date="2011" name="Stand. Genomic Sci.">
        <title>Complete genome sequence of the gliding, heparinolytic Pedobacter saltans type strain (113).</title>
        <authorList>
            <person name="Liolios K."/>
            <person name="Sikorski J."/>
            <person name="Lu M."/>
            <person name="Nolan M."/>
            <person name="Lapidus A."/>
            <person name="Lucas S."/>
            <person name="Hammon N."/>
            <person name="Deshpande S."/>
            <person name="Cheng J.F."/>
            <person name="Tapia R."/>
            <person name="Han C."/>
            <person name="Goodwin L."/>
            <person name="Pitluck S."/>
            <person name="Huntemann M."/>
            <person name="Ivanova N."/>
            <person name="Pagani I."/>
            <person name="Mavromatis K."/>
            <person name="Ovchinikova G."/>
            <person name="Pati A."/>
            <person name="Chen A."/>
            <person name="Palaniappan K."/>
            <person name="Land M."/>
            <person name="Hauser L."/>
            <person name="Brambilla E.M."/>
            <person name="Kotsyurbenko O."/>
            <person name="Rohde M."/>
            <person name="Tindall B.J."/>
            <person name="Abt B."/>
            <person name="Goker M."/>
            <person name="Detter J.C."/>
            <person name="Woyke T."/>
            <person name="Bristow J."/>
            <person name="Eisen J.A."/>
            <person name="Markowitz V."/>
            <person name="Hugenholtz P."/>
            <person name="Klenk H.P."/>
            <person name="Kyrpides N.C."/>
        </authorList>
    </citation>
    <scope>NUCLEOTIDE SEQUENCE [LARGE SCALE GENOMIC DNA]</scope>
    <source>
        <strain evidence="13">ATCC 51119 / DSM 12145 / JCM 21818 / LMG 10337 / NBRC 100064 / NCIMB 13643</strain>
    </source>
</reference>
<dbReference type="HOGENOM" id="CLU_065795_0_0_10"/>
<keyword evidence="6 10" id="KW-0812">Transmembrane</keyword>
<dbReference type="PANTHER" id="PTHR33446:SF2">
    <property type="entry name" value="PROTEIN TONB"/>
    <property type="match status" value="1"/>
</dbReference>
<evidence type="ECO:0000256" key="9">
    <source>
        <dbReference type="ARBA" id="ARBA00023136"/>
    </source>
</evidence>
<evidence type="ECO:0000256" key="2">
    <source>
        <dbReference type="ARBA" id="ARBA00006555"/>
    </source>
</evidence>
<evidence type="ECO:0000256" key="5">
    <source>
        <dbReference type="ARBA" id="ARBA00022519"/>
    </source>
</evidence>
<evidence type="ECO:0000256" key="3">
    <source>
        <dbReference type="ARBA" id="ARBA00022448"/>
    </source>
</evidence>
<evidence type="ECO:0000256" key="10">
    <source>
        <dbReference type="SAM" id="Phobius"/>
    </source>
</evidence>
<protein>
    <submittedName>
        <fullName evidence="12">TonB family protein</fullName>
    </submittedName>
</protein>
<keyword evidence="9 10" id="KW-0472">Membrane</keyword>
<dbReference type="eggNOG" id="COG0810">
    <property type="taxonomic scope" value="Bacteria"/>
</dbReference>
<dbReference type="PROSITE" id="PS52015">
    <property type="entry name" value="TONB_CTD"/>
    <property type="match status" value="1"/>
</dbReference>
<dbReference type="InterPro" id="IPR037682">
    <property type="entry name" value="TonB_C"/>
</dbReference>
<organism evidence="12 13">
    <name type="scientific">Pseudopedobacter saltans (strain ATCC 51119 / DSM 12145 / JCM 21818 / CCUG 39354 / LMG 10337 / NBRC 100064 / NCIMB 13643)</name>
    <name type="common">Pedobacter saltans</name>
    <dbReference type="NCBI Taxonomy" id="762903"/>
    <lineage>
        <taxon>Bacteria</taxon>
        <taxon>Pseudomonadati</taxon>
        <taxon>Bacteroidota</taxon>
        <taxon>Sphingobacteriia</taxon>
        <taxon>Sphingobacteriales</taxon>
        <taxon>Sphingobacteriaceae</taxon>
        <taxon>Pseudopedobacter</taxon>
    </lineage>
</organism>
<dbReference type="InterPro" id="IPR006260">
    <property type="entry name" value="TonB/TolA_C"/>
</dbReference>
<keyword evidence="4" id="KW-1003">Cell membrane</keyword>
<keyword evidence="3" id="KW-0813">Transport</keyword>
<dbReference type="KEGG" id="psn:Pedsa_1332"/>
<dbReference type="SUPFAM" id="SSF74653">
    <property type="entry name" value="TolA/TonB C-terminal domain"/>
    <property type="match status" value="1"/>
</dbReference>
<evidence type="ECO:0000256" key="7">
    <source>
        <dbReference type="ARBA" id="ARBA00022927"/>
    </source>
</evidence>
<keyword evidence="13" id="KW-1185">Reference proteome</keyword>
<dbReference type="PRINTS" id="PR01374">
    <property type="entry name" value="TONBPROTEIN"/>
</dbReference>
<dbReference type="GO" id="GO:0031992">
    <property type="term" value="F:energy transducer activity"/>
    <property type="evidence" value="ECO:0007669"/>
    <property type="project" value="InterPro"/>
</dbReference>
<dbReference type="GO" id="GO:0030288">
    <property type="term" value="C:outer membrane-bounded periplasmic space"/>
    <property type="evidence" value="ECO:0007669"/>
    <property type="project" value="InterPro"/>
</dbReference>
<dbReference type="Proteomes" id="UP000000310">
    <property type="component" value="Chromosome"/>
</dbReference>
<proteinExistence type="inferred from homology"/>
<accession>F0SEK9</accession>
<dbReference type="OrthoDB" id="649093at2"/>
<evidence type="ECO:0000313" key="13">
    <source>
        <dbReference type="Proteomes" id="UP000000310"/>
    </source>
</evidence>
<dbReference type="NCBIfam" id="TIGR01352">
    <property type="entry name" value="tonB_Cterm"/>
    <property type="match status" value="1"/>
</dbReference>
<keyword evidence="7" id="KW-0653">Protein transport</keyword>
<evidence type="ECO:0000259" key="11">
    <source>
        <dbReference type="PROSITE" id="PS52015"/>
    </source>
</evidence>
<dbReference type="InterPro" id="IPR051045">
    <property type="entry name" value="TonB-dependent_transducer"/>
</dbReference>
<keyword evidence="5" id="KW-0997">Cell inner membrane</keyword>
<reference evidence="13" key="2">
    <citation type="submission" date="2011-02" db="EMBL/GenBank/DDBJ databases">
        <title>The complete genome of Pedobacter saltans DSM 12145.</title>
        <authorList>
            <consortium name="US DOE Joint Genome Institute (JGI-PGF)"/>
            <person name="Lucas S."/>
            <person name="Copeland A."/>
            <person name="Lapidus A."/>
            <person name="Bruce D."/>
            <person name="Goodwin L."/>
            <person name="Pitluck S."/>
            <person name="Kyrpides N."/>
            <person name="Mavromatis K."/>
            <person name="Pagani I."/>
            <person name="Ivanova N."/>
            <person name="Ovchinnikova G."/>
            <person name="Lu M."/>
            <person name="Detter J.C."/>
            <person name="Han C."/>
            <person name="Land M."/>
            <person name="Hauser L."/>
            <person name="Markowitz V."/>
            <person name="Cheng J.-F."/>
            <person name="Hugenholtz P."/>
            <person name="Woyke T."/>
            <person name="Wu D."/>
            <person name="Tindall B."/>
            <person name="Pomrenke H.G."/>
            <person name="Brambilla E."/>
            <person name="Klenk H.-P."/>
            <person name="Eisen J.A."/>
        </authorList>
    </citation>
    <scope>NUCLEOTIDE SEQUENCE [LARGE SCALE GENOMIC DNA]</scope>
    <source>
        <strain evidence="13">ATCC 51119 / DSM 12145 / JCM 21818 / LMG 10337 / NBRC 100064 / NCIMB 13643</strain>
    </source>
</reference>
<evidence type="ECO:0000256" key="8">
    <source>
        <dbReference type="ARBA" id="ARBA00022989"/>
    </source>
</evidence>
<dbReference type="GO" id="GO:0055085">
    <property type="term" value="P:transmembrane transport"/>
    <property type="evidence" value="ECO:0007669"/>
    <property type="project" value="InterPro"/>
</dbReference>
<dbReference type="GO" id="GO:0015031">
    <property type="term" value="P:protein transport"/>
    <property type="evidence" value="ECO:0007669"/>
    <property type="project" value="UniProtKB-KW"/>
</dbReference>
<dbReference type="STRING" id="762903.Pedsa_1332"/>
<dbReference type="GO" id="GO:0015891">
    <property type="term" value="P:siderophore transport"/>
    <property type="evidence" value="ECO:0007669"/>
    <property type="project" value="InterPro"/>
</dbReference>
<sequence>MSFSKLNLNKGEWLDLVFQNRNKSYGAYEIRRDADTYLLKALLISFGVFSLFIGSTVYYMNKDKQAATSYTTSLHKDFDDERIVKLEDFKQETPPMVENTKPLPDQVASTPQINIAQIKYVKMRPVEDSKGVDAPATAIIKDNIIGSTDIEGAKSEAENLSVGVINGRNEISGNGSESDNTTYNTASVEQMPAFPGGMEAWAKFLRKNLNYPALAKEAGIQGRVTVSFVVEKDGSVTDVKVLRGIGGGCDEEAVRVIRKSPVWQAGVMNGRKVRVSYVIPVMFHLDL</sequence>
<dbReference type="EMBL" id="CP002545">
    <property type="protein sequence ID" value="ADY51899.1"/>
    <property type="molecule type" value="Genomic_DNA"/>
</dbReference>
<evidence type="ECO:0000256" key="1">
    <source>
        <dbReference type="ARBA" id="ARBA00004383"/>
    </source>
</evidence>
<keyword evidence="8 10" id="KW-1133">Transmembrane helix</keyword>